<gene>
    <name evidence="3" type="ORF">H7I77_05035</name>
    <name evidence="2" type="ORF">RMCN_3422</name>
</gene>
<evidence type="ECO:0000313" key="5">
    <source>
        <dbReference type="Proteomes" id="UP001207528"/>
    </source>
</evidence>
<dbReference type="AlphaFoldDB" id="A0AAW5SI07"/>
<dbReference type="EMBL" id="BCTA01000038">
    <property type="protein sequence ID" value="GAT10289.1"/>
    <property type="molecule type" value="Genomic_DNA"/>
</dbReference>
<reference evidence="2 4" key="1">
    <citation type="journal article" date="2016" name="Genome Announc.">
        <title>Draft Genome Sequences of Five Rapidly Growing Mycobacterium Species, M. thermoresistibile, M. fortuitum subsp. acetamidolyticum, M. canariasense, M. brisbanense, and M. novocastrense.</title>
        <authorList>
            <person name="Katahira K."/>
            <person name="Ogura Y."/>
            <person name="Gotoh Y."/>
            <person name="Hayashi T."/>
        </authorList>
    </citation>
    <scope>NUCLEOTIDE SEQUENCE [LARGE SCALE GENOMIC DNA]</scope>
    <source>
        <strain evidence="2 4">JCM18114</strain>
    </source>
</reference>
<keyword evidence="4" id="KW-1185">Reference proteome</keyword>
<evidence type="ECO:0000256" key="1">
    <source>
        <dbReference type="SAM" id="MobiDB-lite"/>
    </source>
</evidence>
<dbReference type="Proteomes" id="UP000069773">
    <property type="component" value="Unassembled WGS sequence"/>
</dbReference>
<evidence type="ECO:0000313" key="3">
    <source>
        <dbReference type="EMBL" id="MCV7022717.1"/>
    </source>
</evidence>
<reference evidence="3" key="2">
    <citation type="submission" date="2020-07" db="EMBL/GenBank/DDBJ databases">
        <authorList>
            <person name="Pettersson B.M.F."/>
            <person name="Behra P.R.K."/>
            <person name="Ramesh M."/>
            <person name="Das S."/>
            <person name="Dasgupta S."/>
            <person name="Kirsebom L.A."/>
        </authorList>
    </citation>
    <scope>NUCLEOTIDE SEQUENCE</scope>
    <source>
        <strain evidence="3">DSM 44203</strain>
    </source>
</reference>
<evidence type="ECO:0000313" key="4">
    <source>
        <dbReference type="Proteomes" id="UP000069773"/>
    </source>
</evidence>
<feature type="region of interest" description="Disordered" evidence="1">
    <location>
        <begin position="1"/>
        <end position="23"/>
    </location>
</feature>
<dbReference type="EMBL" id="JACKTI010000020">
    <property type="protein sequence ID" value="MCV7022717.1"/>
    <property type="molecule type" value="Genomic_DNA"/>
</dbReference>
<name>A0AAW5SI07_MYCNV</name>
<evidence type="ECO:0000313" key="2">
    <source>
        <dbReference type="EMBL" id="GAT10289.1"/>
    </source>
</evidence>
<reference evidence="3" key="3">
    <citation type="journal article" date="2022" name="BMC Genomics">
        <title>Comparative genome analysis of mycobacteria focusing on tRNA and non-coding RNA.</title>
        <authorList>
            <person name="Behra P.R.K."/>
            <person name="Pettersson B.M.F."/>
            <person name="Ramesh M."/>
            <person name="Das S."/>
            <person name="Dasgupta S."/>
            <person name="Kirsebom L.A."/>
        </authorList>
    </citation>
    <scope>NUCLEOTIDE SEQUENCE</scope>
    <source>
        <strain evidence="3">DSM 44203</strain>
    </source>
</reference>
<sequence>MALTVEGTAMSGAMPSGRHSSDERFLSQLREVRVLVRELADDATYRGRRARFDTLTGTIDGLAAAAVDSQQGSPDRPTMQLVLIDDFGQTHRVDFGAHDYVTLLD</sequence>
<accession>A0AAW5SI07</accession>
<dbReference type="RefSeq" id="WP_131808568.1">
    <property type="nucleotide sequence ID" value="NZ_BCTA01000038.1"/>
</dbReference>
<dbReference type="Proteomes" id="UP001207528">
    <property type="component" value="Unassembled WGS sequence"/>
</dbReference>
<comment type="caution">
    <text evidence="3">The sequence shown here is derived from an EMBL/GenBank/DDBJ whole genome shotgun (WGS) entry which is preliminary data.</text>
</comment>
<organism evidence="3 5">
    <name type="scientific">Mycolicibacterium novocastrense</name>
    <name type="common">Mycobacterium novocastrense</name>
    <dbReference type="NCBI Taxonomy" id="59813"/>
    <lineage>
        <taxon>Bacteria</taxon>
        <taxon>Bacillati</taxon>
        <taxon>Actinomycetota</taxon>
        <taxon>Actinomycetes</taxon>
        <taxon>Mycobacteriales</taxon>
        <taxon>Mycobacteriaceae</taxon>
        <taxon>Mycolicibacterium</taxon>
    </lineage>
</organism>
<protein>
    <submittedName>
        <fullName evidence="3">Uncharacterized protein</fullName>
    </submittedName>
</protein>
<proteinExistence type="predicted"/>